<dbReference type="Gene3D" id="3.40.50.12760">
    <property type="match status" value="1"/>
</dbReference>
<evidence type="ECO:0000256" key="2">
    <source>
        <dbReference type="SAM" id="MobiDB-lite"/>
    </source>
</evidence>
<dbReference type="Pfam" id="PF01585">
    <property type="entry name" value="G-patch"/>
    <property type="match status" value="1"/>
</dbReference>
<comment type="subcellular location">
    <subcellularLocation>
        <location evidence="1">Nucleus</location>
    </subcellularLocation>
</comment>
<dbReference type="GO" id="GO:0005634">
    <property type="term" value="C:nucleus"/>
    <property type="evidence" value="ECO:0007669"/>
    <property type="project" value="UniProtKB-SubCell"/>
</dbReference>
<feature type="compositionally biased region" description="Acidic residues" evidence="2">
    <location>
        <begin position="895"/>
        <end position="904"/>
    </location>
</feature>
<dbReference type="GO" id="GO:0016556">
    <property type="term" value="P:mRNA modification"/>
    <property type="evidence" value="ECO:0007669"/>
    <property type="project" value="UniProtKB-UniRule"/>
</dbReference>
<reference evidence="5 6" key="1">
    <citation type="submission" date="2024-10" db="EMBL/GenBank/DDBJ databases">
        <authorList>
            <person name="Kim D."/>
        </authorList>
    </citation>
    <scope>NUCLEOTIDE SEQUENCE [LARGE SCALE GENOMIC DNA]</scope>
    <source>
        <strain evidence="5">BH-2024</strain>
    </source>
</reference>
<evidence type="ECO:0000259" key="3">
    <source>
        <dbReference type="PROSITE" id="PS50174"/>
    </source>
</evidence>
<dbReference type="GO" id="GO:0006370">
    <property type="term" value="P:7-methylguanosine mRNA capping"/>
    <property type="evidence" value="ECO:0007669"/>
    <property type="project" value="UniProtKB-UniRule"/>
</dbReference>
<dbReference type="InterPro" id="IPR000467">
    <property type="entry name" value="G_patch_dom"/>
</dbReference>
<dbReference type="PANTHER" id="PTHR16121">
    <property type="entry name" value="CAP-SPECIFIC MRNA (NUCLEOSIDE-2'-O-)-METHYLTRANSFERASE 1-RELATED"/>
    <property type="match status" value="1"/>
</dbReference>
<dbReference type="EMBL" id="JBICBT010000973">
    <property type="protein sequence ID" value="KAL3089805.1"/>
    <property type="molecule type" value="Genomic_DNA"/>
</dbReference>
<dbReference type="SUPFAM" id="SSF53335">
    <property type="entry name" value="S-adenosyl-L-methionine-dependent methyltransferases"/>
    <property type="match status" value="1"/>
</dbReference>
<keyword evidence="1" id="KW-0507">mRNA processing</keyword>
<sequence length="904" mass="104709">MDYPTDRKARDDNKAMKIMERMGFAHGEGLGKNKQGITAPIELRSRIGRRGLGIETEQQHKEFESFLNNELENKPVEEAPEWLKCDEEQRNCLIGQLSDSWIMLGAPITKDEQLMKQDRYCPSEQIAELIEAKNVFDTMDRKEVEAARSRANPYETVKAGFFQNRAAMKTANLDKIFDWRLSWEFDDERRLAKNPLNENERDNVDRFSPPFYFADVCAGPGGFSEYMLWRKAFYNAKGFGFTLTGKDDFKLERFKAASSDYFETFYGVNEDGDVTNPDNLESLEKFVNDRIHTGVHLVMCDGGFSVDGQENLQEVLSKRLYLCQFIVGLSLCRAERRKVKEENGEGNAKVTEKGGNFLCKLFDVFTPFSMGLIYLMYLSFDRVSLHKPITSRPANSERYIFCENLNLFGSTKVKKYLMEVNKRMESMDRKKEDIMELVPDEVISEDDTFMAYIRQSIEQTARRQVFYLRKYKHFAANPGTFDQDQAKLREEALKYWELPDIERPKDPTYFNRKRTAAQMDEERQIYQNQRPETANEMFRRYSGDKVYFPIKRQIARFTEDVLRRCSDTAELRALLMPKCDSDGPVLLVSVVGNRTMLMMHRRNGTNFEAFQSVKGTFPKGTVLLAMCTTLFEDTGKSMHPLGNCLWVLDAAVLNEDNVANFDLKARNAAAHKFAAAVNRLYVRRAIFERNPNKGRRGGMEFSCYTNDTFSELIVAEPMRLKALAEQKFMVRQYKGCRVAFFPVWARNDCRDPQNPPKKYFVECQGVRIQNVLNPNFMLTRNERNQEEVKPRPGVTPQQNRCTNFYDSFVGYFSEDIRASYPDGHPHNGAITFHWSWAPDFSSNFTVEHILNPELDHHPAGLTMSTVRRLIGISETAKKEERTEEQLKRAQKLEAEPTDDCETDE</sequence>
<keyword evidence="1" id="KW-0808">Transferase</keyword>
<accession>A0ABD2JGP2</accession>
<protein>
    <recommendedName>
        <fullName evidence="1">Cap-specific mRNA (nucleoside-2'-O-)-methyltransferase 1</fullName>
        <ecNumber evidence="1">2.1.1.57</ecNumber>
    </recommendedName>
    <alternativeName>
        <fullName evidence="1">Cap1 2'O-ribose methyltransferase 1</fullName>
    </alternativeName>
</protein>
<dbReference type="GO" id="GO:0032259">
    <property type="term" value="P:methylation"/>
    <property type="evidence" value="ECO:0007669"/>
    <property type="project" value="UniProtKB-KW"/>
</dbReference>
<dbReference type="InterPro" id="IPR029063">
    <property type="entry name" value="SAM-dependent_MTases_sf"/>
</dbReference>
<keyword evidence="1" id="KW-0539">Nucleus</keyword>
<evidence type="ECO:0000313" key="5">
    <source>
        <dbReference type="EMBL" id="KAL3089805.1"/>
    </source>
</evidence>
<evidence type="ECO:0000256" key="1">
    <source>
        <dbReference type="RuleBase" id="RU368012"/>
    </source>
</evidence>
<dbReference type="Proteomes" id="UP001620626">
    <property type="component" value="Unassembled WGS sequence"/>
</dbReference>
<feature type="region of interest" description="Disordered" evidence="2">
    <location>
        <begin position="875"/>
        <end position="904"/>
    </location>
</feature>
<dbReference type="Pfam" id="PF01728">
    <property type="entry name" value="FtsJ"/>
    <property type="match status" value="1"/>
</dbReference>
<comment type="catalytic activity">
    <reaction evidence="1">
        <text>a 5'-end (N(7)-methyl 5'-triphosphoguanosine)-ribonucleoside in mRNA + S-adenosyl-L-methionine = a 5'-end (N(7)-methyl 5'-triphosphoguanosine)-(2'-O-methyl-ribonucleoside) in mRNA + S-adenosyl-L-homocysteine + H(+)</text>
        <dbReference type="Rhea" id="RHEA:67020"/>
        <dbReference type="Rhea" id="RHEA-COMP:17167"/>
        <dbReference type="Rhea" id="RHEA-COMP:17168"/>
        <dbReference type="ChEBI" id="CHEBI:15378"/>
        <dbReference type="ChEBI" id="CHEBI:57856"/>
        <dbReference type="ChEBI" id="CHEBI:59789"/>
        <dbReference type="ChEBI" id="CHEBI:156461"/>
        <dbReference type="ChEBI" id="CHEBI:167609"/>
        <dbReference type="EC" id="2.1.1.57"/>
    </reaction>
</comment>
<dbReference type="PANTHER" id="PTHR16121:SF0">
    <property type="entry name" value="CAP-SPECIFIC MRNA (NUCLEOSIDE-2'-O-)-METHYLTRANSFERASE 1"/>
    <property type="match status" value="1"/>
</dbReference>
<keyword evidence="1" id="KW-0506">mRNA capping</keyword>
<keyword evidence="6" id="KW-1185">Reference proteome</keyword>
<comment type="caution">
    <text evidence="5">The sequence shown here is derived from an EMBL/GenBank/DDBJ whole genome shotgun (WGS) entry which is preliminary data.</text>
</comment>
<feature type="domain" description="RrmJ-type SAM-dependent 2'-O-MTase" evidence="4">
    <location>
        <begin position="161"/>
        <end position="406"/>
    </location>
</feature>
<dbReference type="PROSITE" id="PS50174">
    <property type="entry name" value="G_PATCH"/>
    <property type="match status" value="1"/>
</dbReference>
<name>A0ABD2JGP2_9BILA</name>
<keyword evidence="1" id="KW-0489">Methyltransferase</keyword>
<dbReference type="PROSITE" id="PS51613">
    <property type="entry name" value="SAM_MT_RRMJ"/>
    <property type="match status" value="1"/>
</dbReference>
<dbReference type="EC" id="2.1.1.57" evidence="1"/>
<dbReference type="GO" id="GO:0003676">
    <property type="term" value="F:nucleic acid binding"/>
    <property type="evidence" value="ECO:0007669"/>
    <property type="project" value="UniProtKB-UniRule"/>
</dbReference>
<proteinExistence type="predicted"/>
<dbReference type="InterPro" id="IPR050851">
    <property type="entry name" value="mRNA_Cap_2O-Ribose_MeTrfase"/>
</dbReference>
<dbReference type="GO" id="GO:0004483">
    <property type="term" value="F:methyltransferase cap1 activity"/>
    <property type="evidence" value="ECO:0007669"/>
    <property type="project" value="UniProtKB-UniRule"/>
</dbReference>
<feature type="compositionally biased region" description="Basic and acidic residues" evidence="2">
    <location>
        <begin position="875"/>
        <end position="894"/>
    </location>
</feature>
<gene>
    <name evidence="5" type="ORF">niasHT_020247</name>
</gene>
<dbReference type="InterPro" id="IPR002877">
    <property type="entry name" value="RNA_MeTrfase_FtsJ_dom"/>
</dbReference>
<keyword evidence="1" id="KW-0949">S-adenosyl-L-methionine</keyword>
<organism evidence="5 6">
    <name type="scientific">Heterodera trifolii</name>
    <dbReference type="NCBI Taxonomy" id="157864"/>
    <lineage>
        <taxon>Eukaryota</taxon>
        <taxon>Metazoa</taxon>
        <taxon>Ecdysozoa</taxon>
        <taxon>Nematoda</taxon>
        <taxon>Chromadorea</taxon>
        <taxon>Rhabditida</taxon>
        <taxon>Tylenchina</taxon>
        <taxon>Tylenchomorpha</taxon>
        <taxon>Tylenchoidea</taxon>
        <taxon>Heteroderidae</taxon>
        <taxon>Heteroderinae</taxon>
        <taxon>Heterodera</taxon>
    </lineage>
</organism>
<comment type="function">
    <text evidence="1">S-adenosyl-L-methionine-dependent methyltransferase that mediates RNA cap1 2'-O-ribose methylation to the 5'-cap structure of RNAs. Methylates the ribose of the first nucleotide of a m(7)GpppG-capped mRNA to produce m(7)GpppNmp (cap1).</text>
</comment>
<dbReference type="AlphaFoldDB" id="A0ABD2JGP2"/>
<dbReference type="SMART" id="SM00443">
    <property type="entry name" value="G_patch"/>
    <property type="match status" value="1"/>
</dbReference>
<dbReference type="InterPro" id="IPR025816">
    <property type="entry name" value="RrmJ-type_MeTrfase"/>
</dbReference>
<feature type="domain" description="G-patch" evidence="3">
    <location>
        <begin position="11"/>
        <end position="57"/>
    </location>
</feature>
<evidence type="ECO:0000313" key="6">
    <source>
        <dbReference type="Proteomes" id="UP001620626"/>
    </source>
</evidence>
<evidence type="ECO:0000259" key="4">
    <source>
        <dbReference type="PROSITE" id="PS51613"/>
    </source>
</evidence>